<dbReference type="Proteomes" id="UP000319976">
    <property type="component" value="Chromosome"/>
</dbReference>
<dbReference type="SUPFAM" id="SSF51905">
    <property type="entry name" value="FAD/NAD(P)-binding domain"/>
    <property type="match status" value="1"/>
</dbReference>
<dbReference type="GO" id="GO:0005737">
    <property type="term" value="C:cytoplasm"/>
    <property type="evidence" value="ECO:0007669"/>
    <property type="project" value="TreeGrafter"/>
</dbReference>
<dbReference type="Pfam" id="PF01266">
    <property type="entry name" value="DAO"/>
    <property type="match status" value="1"/>
</dbReference>
<dbReference type="OrthoDB" id="214253at2"/>
<keyword evidence="12" id="KW-1185">Reference proteome</keyword>
<evidence type="ECO:0000256" key="2">
    <source>
        <dbReference type="ARBA" id="ARBA00022603"/>
    </source>
</evidence>
<keyword evidence="3" id="KW-0285">Flavoprotein</keyword>
<feature type="domain" description="FAD dependent oxidoreductase" evidence="10">
    <location>
        <begin position="33"/>
        <end position="364"/>
    </location>
</feature>
<gene>
    <name evidence="11" type="ORF">V22_03150</name>
</gene>
<protein>
    <submittedName>
        <fullName evidence="11">Bifunctional tRNA (Mnm(5)s(2)U34)-methyltransferase/FAD-dependent cmnm(5)s(2)U34 oxidoreductase</fullName>
    </submittedName>
</protein>
<evidence type="ECO:0000259" key="10">
    <source>
        <dbReference type="Pfam" id="PF01266"/>
    </source>
</evidence>
<evidence type="ECO:0000256" key="8">
    <source>
        <dbReference type="ARBA" id="ARBA00023002"/>
    </source>
</evidence>
<evidence type="ECO:0000256" key="6">
    <source>
        <dbReference type="ARBA" id="ARBA00022694"/>
    </source>
</evidence>
<keyword evidence="9" id="KW-0511">Multifunctional enzyme</keyword>
<proteinExistence type="predicted"/>
<dbReference type="PANTHER" id="PTHR13847">
    <property type="entry name" value="SARCOSINE DEHYDROGENASE-RELATED"/>
    <property type="match status" value="1"/>
</dbReference>
<keyword evidence="6" id="KW-0819">tRNA processing</keyword>
<dbReference type="InterPro" id="IPR036188">
    <property type="entry name" value="FAD/NAD-bd_sf"/>
</dbReference>
<evidence type="ECO:0000256" key="7">
    <source>
        <dbReference type="ARBA" id="ARBA00022827"/>
    </source>
</evidence>
<keyword evidence="8" id="KW-0560">Oxidoreductase</keyword>
<dbReference type="SUPFAM" id="SSF54373">
    <property type="entry name" value="FAD-linked reductases, C-terminal domain"/>
    <property type="match status" value="1"/>
</dbReference>
<accession>A0A517T416</accession>
<keyword evidence="5" id="KW-0949">S-adenosyl-L-methionine</keyword>
<dbReference type="EMBL" id="CP036316">
    <property type="protein sequence ID" value="QDT63115.1"/>
    <property type="molecule type" value="Genomic_DNA"/>
</dbReference>
<name>A0A517T416_9PLAN</name>
<evidence type="ECO:0000256" key="9">
    <source>
        <dbReference type="ARBA" id="ARBA00023268"/>
    </source>
</evidence>
<dbReference type="AlphaFoldDB" id="A0A517T416"/>
<dbReference type="Gene3D" id="3.50.50.60">
    <property type="entry name" value="FAD/NAD(P)-binding domain"/>
    <property type="match status" value="1"/>
</dbReference>
<evidence type="ECO:0000256" key="3">
    <source>
        <dbReference type="ARBA" id="ARBA00022630"/>
    </source>
</evidence>
<dbReference type="KEGG" id="chya:V22_03150"/>
<evidence type="ECO:0000256" key="1">
    <source>
        <dbReference type="ARBA" id="ARBA00022490"/>
    </source>
</evidence>
<dbReference type="Gene3D" id="3.30.9.10">
    <property type="entry name" value="D-Amino Acid Oxidase, subunit A, domain 2"/>
    <property type="match status" value="1"/>
</dbReference>
<keyword evidence="4 11" id="KW-0808">Transferase</keyword>
<keyword evidence="1" id="KW-0963">Cytoplasm</keyword>
<reference evidence="11 12" key="1">
    <citation type="submission" date="2019-02" db="EMBL/GenBank/DDBJ databases">
        <title>Deep-cultivation of Planctomycetes and their phenomic and genomic characterization uncovers novel biology.</title>
        <authorList>
            <person name="Wiegand S."/>
            <person name="Jogler M."/>
            <person name="Boedeker C."/>
            <person name="Pinto D."/>
            <person name="Vollmers J."/>
            <person name="Rivas-Marin E."/>
            <person name="Kohn T."/>
            <person name="Peeters S.H."/>
            <person name="Heuer A."/>
            <person name="Rast P."/>
            <person name="Oberbeckmann S."/>
            <person name="Bunk B."/>
            <person name="Jeske O."/>
            <person name="Meyerdierks A."/>
            <person name="Storesund J.E."/>
            <person name="Kallscheuer N."/>
            <person name="Luecker S."/>
            <person name="Lage O.M."/>
            <person name="Pohl T."/>
            <person name="Merkel B.J."/>
            <person name="Hornburger P."/>
            <person name="Mueller R.-W."/>
            <person name="Bruemmer F."/>
            <person name="Labrenz M."/>
            <person name="Spormann A.M."/>
            <person name="Op den Camp H."/>
            <person name="Overmann J."/>
            <person name="Amann R."/>
            <person name="Jetten M.S.M."/>
            <person name="Mascher T."/>
            <person name="Medema M.H."/>
            <person name="Devos D.P."/>
            <person name="Kaster A.-K."/>
            <person name="Ovreas L."/>
            <person name="Rohde M."/>
            <person name="Galperin M.Y."/>
            <person name="Jogler C."/>
        </authorList>
    </citation>
    <scope>NUCLEOTIDE SEQUENCE [LARGE SCALE GENOMIC DNA]</scope>
    <source>
        <strain evidence="11 12">V22</strain>
    </source>
</reference>
<dbReference type="GO" id="GO:0008168">
    <property type="term" value="F:methyltransferase activity"/>
    <property type="evidence" value="ECO:0007669"/>
    <property type="project" value="UniProtKB-KW"/>
</dbReference>
<dbReference type="GO" id="GO:0008033">
    <property type="term" value="P:tRNA processing"/>
    <property type="evidence" value="ECO:0007669"/>
    <property type="project" value="UniProtKB-KW"/>
</dbReference>
<evidence type="ECO:0000313" key="12">
    <source>
        <dbReference type="Proteomes" id="UP000319976"/>
    </source>
</evidence>
<sequence length="373" mass="41935">MGGSSKRSHPPPERKATLNLQAASSHNSMREFDIAIVGQGLAGTALAWTCHWRGWKVLLIDREEQTTSSKIAAGLITPITGKRFVKSERFDEYWESAQQFYSRIAAETGKKFWHPRRHLRFFRSADDRDRFAKKTRTDEFDGVITEAEPEWNRDWYDAPHGGFEMTLGAQLDVPRLLQETKTYFSQRGCYHSAQFDPRESIQFDNHQVSIPELEVVAACVIFCDGFRGKENPYESHLPFNVAQGEILTLEIPELTEQRIVHGGVWLAPVPGESGLYRCGSTYEWDQIDGQPTAAGREDILRRLRKTLRLPVRVVDHQAGVRPAMLDSKPAIGLHPHFPSVGYLNGLGSKGSLQGPRLAEDLAALLSERIGSGP</sequence>
<evidence type="ECO:0000256" key="4">
    <source>
        <dbReference type="ARBA" id="ARBA00022679"/>
    </source>
</evidence>
<dbReference type="PANTHER" id="PTHR13847:SF283">
    <property type="entry name" value="TRNA 5-METHYLAMINOMETHYL-2-THIOURIDINE BIOSYNTHESIS BIFUNCTIONAL PROTEIN MNMC"/>
    <property type="match status" value="1"/>
</dbReference>
<keyword evidence="2 11" id="KW-0489">Methyltransferase</keyword>
<dbReference type="InterPro" id="IPR006076">
    <property type="entry name" value="FAD-dep_OxRdtase"/>
</dbReference>
<keyword evidence="7" id="KW-0274">FAD</keyword>
<organism evidence="11 12">
    <name type="scientific">Calycomorphotria hydatis</name>
    <dbReference type="NCBI Taxonomy" id="2528027"/>
    <lineage>
        <taxon>Bacteria</taxon>
        <taxon>Pseudomonadati</taxon>
        <taxon>Planctomycetota</taxon>
        <taxon>Planctomycetia</taxon>
        <taxon>Planctomycetales</taxon>
        <taxon>Planctomycetaceae</taxon>
        <taxon>Calycomorphotria</taxon>
    </lineage>
</organism>
<evidence type="ECO:0000256" key="5">
    <source>
        <dbReference type="ARBA" id="ARBA00022691"/>
    </source>
</evidence>
<dbReference type="GO" id="GO:0032259">
    <property type="term" value="P:methylation"/>
    <property type="evidence" value="ECO:0007669"/>
    <property type="project" value="UniProtKB-KW"/>
</dbReference>
<evidence type="ECO:0000313" key="11">
    <source>
        <dbReference type="EMBL" id="QDT63115.1"/>
    </source>
</evidence>
<dbReference type="GO" id="GO:0016491">
    <property type="term" value="F:oxidoreductase activity"/>
    <property type="evidence" value="ECO:0007669"/>
    <property type="project" value="UniProtKB-KW"/>
</dbReference>